<dbReference type="InterPro" id="IPR036291">
    <property type="entry name" value="NAD(P)-bd_dom_sf"/>
</dbReference>
<evidence type="ECO:0000256" key="10">
    <source>
        <dbReference type="ARBA" id="ARBA00022799"/>
    </source>
</evidence>
<evidence type="ECO:0000256" key="14">
    <source>
        <dbReference type="ARBA" id="ARBA00023152"/>
    </source>
</evidence>
<comment type="catalytic activity">
    <reaction evidence="20">
        <text>S-nitroso-L-cysteinyl-[GAPDH] + L-cysteinyl-[protein] = L-cysteinyl-[GAPDH] + S-nitroso-L-cysteinyl-[protein]</text>
        <dbReference type="Rhea" id="RHEA:66684"/>
        <dbReference type="Rhea" id="RHEA-COMP:10131"/>
        <dbReference type="Rhea" id="RHEA-COMP:17089"/>
        <dbReference type="Rhea" id="RHEA-COMP:17090"/>
        <dbReference type="Rhea" id="RHEA-COMP:17091"/>
        <dbReference type="ChEBI" id="CHEBI:29950"/>
        <dbReference type="ChEBI" id="CHEBI:149494"/>
    </reaction>
    <physiologicalReaction direction="left-to-right" evidence="20">
        <dbReference type="Rhea" id="RHEA:66685"/>
    </physiologicalReaction>
</comment>
<feature type="binding site" evidence="22">
    <location>
        <position position="33"/>
    </location>
    <ligand>
        <name>NAD(+)</name>
        <dbReference type="ChEBI" id="CHEBI:57540"/>
    </ligand>
</feature>
<dbReference type="Gene3D" id="3.40.50.720">
    <property type="entry name" value="NAD(P)-binding Rossmann-like Domain"/>
    <property type="match status" value="1"/>
</dbReference>
<organism evidence="26 27">
    <name type="scientific">Chlorocebus sabaeus</name>
    <name type="common">Green monkey</name>
    <name type="synonym">Simia sabaea</name>
    <dbReference type="NCBI Taxonomy" id="60711"/>
    <lineage>
        <taxon>Eukaryota</taxon>
        <taxon>Metazoa</taxon>
        <taxon>Chordata</taxon>
        <taxon>Craniata</taxon>
        <taxon>Vertebrata</taxon>
        <taxon>Euteleostomi</taxon>
        <taxon>Mammalia</taxon>
        <taxon>Eutheria</taxon>
        <taxon>Euarchontoglires</taxon>
        <taxon>Primates</taxon>
        <taxon>Haplorrhini</taxon>
        <taxon>Catarrhini</taxon>
        <taxon>Cercopithecidae</taxon>
        <taxon>Cercopithecinae</taxon>
        <taxon>Chlorocebus</taxon>
    </lineage>
</organism>
<evidence type="ECO:0000256" key="1">
    <source>
        <dbReference type="ARBA" id="ARBA00004123"/>
    </source>
</evidence>
<dbReference type="Proteomes" id="UP000029965">
    <property type="component" value="Chromosome 2"/>
</dbReference>
<feature type="active site" description="Nucleophile" evidence="21">
    <location>
        <position position="145"/>
    </location>
</feature>
<keyword evidence="11" id="KW-0810">Translation regulation</keyword>
<comment type="subunit">
    <text evidence="18">Homotetramer. Interacts with TPPP; the interaction is direct. Interacts (when S-nitrosylated) with SIAH1; leading to nuclear translocation. Interacts with RILPL1/GOSPEL, leading to prevent the interaction between GAPDH and SIAH1 and prevent nuclear translocation. Interacts with CHP1; the interaction increases the binding of CHP1 with microtubules. Associates with microtubules. Interacts with EIF1AD, USP25, PRKCI and WARS1. Interacts with phosphorylated RPL13A; inhibited by oxidatively-modified low-densitity lipoprotein (LDL(ox)). Component of the GAIT complex. Interacts with FKBP6; leading to inhibit GAPDH catalytic activity. Interacts with TRAF2, promoting TRAF2 ubiquitination. Interacts with TRAF3, promoting TRAF3 ubiquitination.</text>
</comment>
<feature type="site" description="Activates thiol group during catalysis" evidence="23">
    <location>
        <position position="172"/>
    </location>
</feature>
<dbReference type="GeneTree" id="ENSGT00940000153112"/>
<comment type="catalytic activity">
    <reaction evidence="19">
        <text>D-glyceraldehyde 3-phosphate + phosphate + NAD(+) = (2R)-3-phospho-glyceroyl phosphate + NADH + H(+)</text>
        <dbReference type="Rhea" id="RHEA:10300"/>
        <dbReference type="ChEBI" id="CHEBI:15378"/>
        <dbReference type="ChEBI" id="CHEBI:43474"/>
        <dbReference type="ChEBI" id="CHEBI:57540"/>
        <dbReference type="ChEBI" id="CHEBI:57604"/>
        <dbReference type="ChEBI" id="CHEBI:57945"/>
        <dbReference type="ChEBI" id="CHEBI:59776"/>
        <dbReference type="EC" id="1.2.1.12"/>
    </reaction>
</comment>
<keyword evidence="9" id="KW-0053">Apoptosis</keyword>
<evidence type="ECO:0000256" key="12">
    <source>
        <dbReference type="ARBA" id="ARBA00023002"/>
    </source>
</evidence>
<accession>A0A0D9RA04</accession>
<dbReference type="Pfam" id="PF00044">
    <property type="entry name" value="Gp_dh_N"/>
    <property type="match status" value="1"/>
</dbReference>
<dbReference type="PRINTS" id="PR00078">
    <property type="entry name" value="G3PDHDRGNASE"/>
</dbReference>
<dbReference type="SUPFAM" id="SSF55347">
    <property type="entry name" value="Glyceraldehyde-3-phosphate dehydrogenase-like, C-terminal domain"/>
    <property type="match status" value="1"/>
</dbReference>
<dbReference type="GO" id="GO:0005634">
    <property type="term" value="C:nucleus"/>
    <property type="evidence" value="ECO:0007669"/>
    <property type="project" value="UniProtKB-SubCell"/>
</dbReference>
<dbReference type="GO" id="GO:0005856">
    <property type="term" value="C:cytoskeleton"/>
    <property type="evidence" value="ECO:0007669"/>
    <property type="project" value="UniProtKB-SubCell"/>
</dbReference>
<keyword evidence="22" id="KW-0547">Nucleotide-binding</keyword>
<dbReference type="InterPro" id="IPR020829">
    <property type="entry name" value="GlycerAld_3-P_DH_cat"/>
</dbReference>
<feature type="binding site" evidence="22">
    <location>
        <position position="298"/>
    </location>
    <ligand>
        <name>NAD(+)</name>
        <dbReference type="ChEBI" id="CHEBI:57540"/>
    </ligand>
</feature>
<dbReference type="GO" id="GO:0004365">
    <property type="term" value="F:glyceraldehyde-3-phosphate dehydrogenase (NAD+) (phosphorylating) activity"/>
    <property type="evidence" value="ECO:0007669"/>
    <property type="project" value="UniProtKB-EC"/>
</dbReference>
<evidence type="ECO:0000256" key="23">
    <source>
        <dbReference type="PIRSR" id="PIRSR000149-4"/>
    </source>
</evidence>
<evidence type="ECO:0000256" key="24">
    <source>
        <dbReference type="RuleBase" id="RU000397"/>
    </source>
</evidence>
<dbReference type="GO" id="GO:0006915">
    <property type="term" value="P:apoptotic process"/>
    <property type="evidence" value="ECO:0007669"/>
    <property type="project" value="UniProtKB-KW"/>
</dbReference>
<name>A0A0D9RA04_CHLSB</name>
<dbReference type="Ensembl" id="ENSCSAT00000007260.1">
    <property type="protein sequence ID" value="ENSCSAP00000005443.1"/>
    <property type="gene ID" value="ENSCSAG00000009204.1"/>
</dbReference>
<reference evidence="26 27" key="1">
    <citation type="submission" date="2014-03" db="EMBL/GenBank/DDBJ databases">
        <authorList>
            <person name="Warren W."/>
            <person name="Wilson R.K."/>
        </authorList>
    </citation>
    <scope>NUCLEOTIDE SEQUENCE</scope>
</reference>
<comment type="similarity">
    <text evidence="5 24">Belongs to the glyceraldehyde-3-phosphate dehydrogenase family.</text>
</comment>
<dbReference type="GO" id="GO:0006096">
    <property type="term" value="P:glycolytic process"/>
    <property type="evidence" value="ECO:0007669"/>
    <property type="project" value="UniProtKB-KW"/>
</dbReference>
<evidence type="ECO:0000256" key="19">
    <source>
        <dbReference type="ARBA" id="ARBA00047698"/>
    </source>
</evidence>
<dbReference type="Gene3D" id="3.30.360.10">
    <property type="entry name" value="Dihydrodipicolinate Reductase, domain 2"/>
    <property type="match status" value="1"/>
</dbReference>
<evidence type="ECO:0000256" key="5">
    <source>
        <dbReference type="ARBA" id="ARBA00007406"/>
    </source>
</evidence>
<dbReference type="EC" id="1.2.1.12" evidence="6"/>
<dbReference type="eggNOG" id="KOG0657">
    <property type="taxonomic scope" value="Eukaryota"/>
</dbReference>
<dbReference type="SUPFAM" id="SSF51735">
    <property type="entry name" value="NAD(P)-binding Rossmann-fold domains"/>
    <property type="match status" value="1"/>
</dbReference>
<feature type="binding site" evidence="22">
    <location>
        <position position="115"/>
    </location>
    <ligand>
        <name>NAD(+)</name>
        <dbReference type="ChEBI" id="CHEBI:57540"/>
    </ligand>
</feature>
<evidence type="ECO:0000256" key="16">
    <source>
        <dbReference type="ARBA" id="ARBA00023242"/>
    </source>
</evidence>
<keyword evidence="8" id="KW-0808">Transferase</keyword>
<evidence type="ECO:0000256" key="18">
    <source>
        <dbReference type="ARBA" id="ARBA00046997"/>
    </source>
</evidence>
<dbReference type="PANTHER" id="PTHR10836">
    <property type="entry name" value="GLYCERALDEHYDE 3-PHOSPHATE DEHYDROGENASE"/>
    <property type="match status" value="1"/>
</dbReference>
<dbReference type="InterPro" id="IPR020828">
    <property type="entry name" value="GlycerAld_3-P_DH_NAD(P)-bd"/>
</dbReference>
<proteinExistence type="inferred from homology"/>
<evidence type="ECO:0000256" key="22">
    <source>
        <dbReference type="PIRSR" id="PIRSR000149-3"/>
    </source>
</evidence>
<keyword evidence="13 22" id="KW-0520">NAD</keyword>
<keyword evidence="16" id="KW-0539">Nucleus</keyword>
<evidence type="ECO:0000256" key="2">
    <source>
        <dbReference type="ARBA" id="ARBA00004245"/>
    </source>
</evidence>
<evidence type="ECO:0000256" key="20">
    <source>
        <dbReference type="ARBA" id="ARBA00048005"/>
    </source>
</evidence>
<evidence type="ECO:0000256" key="17">
    <source>
        <dbReference type="ARBA" id="ARBA00031890"/>
    </source>
</evidence>
<evidence type="ECO:0000256" key="8">
    <source>
        <dbReference type="ARBA" id="ARBA00022679"/>
    </source>
</evidence>
<evidence type="ECO:0000256" key="3">
    <source>
        <dbReference type="ARBA" id="ARBA00004514"/>
    </source>
</evidence>
<dbReference type="Bgee" id="ENSCSAG00000009204">
    <property type="expression patterns" value="Expressed in fibroblast"/>
</dbReference>
<keyword evidence="14" id="KW-0324">Glycolysis</keyword>
<dbReference type="AlphaFoldDB" id="A0A0D9RA04"/>
<dbReference type="PANTHER" id="PTHR10836:SF111">
    <property type="entry name" value="GLYCERALDEHYDE-3-PHOSPHATE DEHYDROGENASE"/>
    <property type="match status" value="1"/>
</dbReference>
<evidence type="ECO:0000256" key="4">
    <source>
        <dbReference type="ARBA" id="ARBA00004869"/>
    </source>
</evidence>
<dbReference type="InterPro" id="IPR020831">
    <property type="entry name" value="GlycerAld/Erythrose_P_DH"/>
</dbReference>
<reference evidence="26" key="3">
    <citation type="submission" date="2025-09" db="UniProtKB">
        <authorList>
            <consortium name="Ensembl"/>
        </authorList>
    </citation>
    <scope>IDENTIFICATION</scope>
</reference>
<keyword evidence="27" id="KW-1185">Reference proteome</keyword>
<evidence type="ECO:0000256" key="21">
    <source>
        <dbReference type="PIRSR" id="PIRSR000149-1"/>
    </source>
</evidence>
<sequence length="319" mass="35237">MVEVQVRLNGFGHIECLVTKAAFNFGKVIVINDPFIDLNYVLCIFQYFHGIVKAENGKLVISGNLITMFLEEDPTKSKCGDASAHYIVEPTSILLPLPWRRLGRTESGESKVIISALSVDDPMFMMGVNHEKFKNSLKIISNASCTTNFFAPLAKVIHANFGIMEGLMTTVHAITITYKTNGPSGKQWCDSHGTLQNIICASTGAASTKLNRKLTGMSFCVPTTNVSIMDLTFYLEKPAKYDDIQKVVMQALEGPFKGILGYTEHQGLFSIFNSDTYSSTFHAGSALHPRTTLSRYDNEFGYSNRVVGLKGVRHPDCQP</sequence>
<evidence type="ECO:0000313" key="26">
    <source>
        <dbReference type="Ensembl" id="ENSCSAP00000005443.1"/>
    </source>
</evidence>
<keyword evidence="12" id="KW-0560">Oxidoreductase</keyword>
<evidence type="ECO:0000256" key="7">
    <source>
        <dbReference type="ARBA" id="ARBA00022490"/>
    </source>
</evidence>
<evidence type="ECO:0000313" key="27">
    <source>
        <dbReference type="Proteomes" id="UP000029965"/>
    </source>
</evidence>
<dbReference type="GO" id="GO:0006417">
    <property type="term" value="P:regulation of translation"/>
    <property type="evidence" value="ECO:0007669"/>
    <property type="project" value="UniProtKB-KW"/>
</dbReference>
<protein>
    <recommendedName>
        <fullName evidence="6">glyceraldehyde-3-phosphate dehydrogenase (phosphorylating)</fullName>
        <ecNumber evidence="6">1.2.1.12</ecNumber>
    </recommendedName>
    <alternativeName>
        <fullName evidence="17">Peptidyl-cysteine S-nitrosylase GAPDH</fullName>
    </alternativeName>
</protein>
<dbReference type="FunFam" id="3.40.50.720:FF:001161">
    <property type="entry name" value="Glyceraldehyde-3-phosphate dehydrogenase"/>
    <property type="match status" value="1"/>
</dbReference>
<dbReference type="GO" id="GO:0016740">
    <property type="term" value="F:transferase activity"/>
    <property type="evidence" value="ECO:0007669"/>
    <property type="project" value="UniProtKB-KW"/>
</dbReference>
<dbReference type="GO" id="GO:0051287">
    <property type="term" value="F:NAD binding"/>
    <property type="evidence" value="ECO:0007669"/>
    <property type="project" value="InterPro"/>
</dbReference>
<dbReference type="SMART" id="SM00846">
    <property type="entry name" value="Gp_dh_N"/>
    <property type="match status" value="1"/>
</dbReference>
<evidence type="ECO:0000256" key="13">
    <source>
        <dbReference type="ARBA" id="ARBA00023027"/>
    </source>
</evidence>
<comment type="pathway">
    <text evidence="4">Carbohydrate degradation; glycolysis; pyruvate from D-glyceraldehyde 3-phosphate: step 1/5.</text>
</comment>
<comment type="subcellular location">
    <subcellularLocation>
        <location evidence="2">Cytoplasm</location>
        <location evidence="2">Cytoskeleton</location>
    </subcellularLocation>
    <subcellularLocation>
        <location evidence="3">Cytoplasm</location>
        <location evidence="3">Cytosol</location>
    </subcellularLocation>
    <subcellularLocation>
        <location evidence="1">Nucleus</location>
    </subcellularLocation>
</comment>
<evidence type="ECO:0000256" key="9">
    <source>
        <dbReference type="ARBA" id="ARBA00022703"/>
    </source>
</evidence>
<evidence type="ECO:0000256" key="11">
    <source>
        <dbReference type="ARBA" id="ARBA00022845"/>
    </source>
</evidence>
<feature type="domain" description="Glyceraldehyde 3-phosphate dehydrogenase NAD(P) binding" evidence="25">
    <location>
        <begin position="4"/>
        <end position="145"/>
    </location>
</feature>
<keyword evidence="7" id="KW-0963">Cytoplasm</keyword>
<dbReference type="GO" id="GO:0005829">
    <property type="term" value="C:cytosol"/>
    <property type="evidence" value="ECO:0007669"/>
    <property type="project" value="UniProtKB-SubCell"/>
</dbReference>
<dbReference type="Pfam" id="PF02800">
    <property type="entry name" value="Gp_dh_C"/>
    <property type="match status" value="1"/>
</dbReference>
<keyword evidence="15" id="KW-0206">Cytoskeleton</keyword>
<dbReference type="EMBL" id="AQIB01142264">
    <property type="status" value="NOT_ANNOTATED_CDS"/>
    <property type="molecule type" value="Genomic_DNA"/>
</dbReference>
<evidence type="ECO:0000259" key="25">
    <source>
        <dbReference type="SMART" id="SM00846"/>
    </source>
</evidence>
<dbReference type="STRING" id="60711.ENSCSAP00000005443"/>
<evidence type="ECO:0000256" key="15">
    <source>
        <dbReference type="ARBA" id="ARBA00023212"/>
    </source>
</evidence>
<evidence type="ECO:0000256" key="6">
    <source>
        <dbReference type="ARBA" id="ARBA00013119"/>
    </source>
</evidence>
<keyword evidence="10" id="KW-0702">S-nitrosylation</keyword>
<reference evidence="26" key="2">
    <citation type="submission" date="2025-08" db="UniProtKB">
        <authorList>
            <consortium name="Ensembl"/>
        </authorList>
    </citation>
    <scope>IDENTIFICATION</scope>
</reference>
<dbReference type="PIRSF" id="PIRSF000149">
    <property type="entry name" value="GAP_DH"/>
    <property type="match status" value="1"/>
</dbReference>